<dbReference type="InterPro" id="IPR036412">
    <property type="entry name" value="HAD-like_sf"/>
</dbReference>
<organism evidence="1 2">
    <name type="scientific">Paraburkholderia saeva</name>
    <dbReference type="NCBI Taxonomy" id="2777537"/>
    <lineage>
        <taxon>Bacteria</taxon>
        <taxon>Pseudomonadati</taxon>
        <taxon>Pseudomonadota</taxon>
        <taxon>Betaproteobacteria</taxon>
        <taxon>Burkholderiales</taxon>
        <taxon>Burkholderiaceae</taxon>
        <taxon>Paraburkholderia</taxon>
    </lineage>
</organism>
<evidence type="ECO:0008006" key="3">
    <source>
        <dbReference type="Google" id="ProtNLM"/>
    </source>
</evidence>
<dbReference type="Proteomes" id="UP000789704">
    <property type="component" value="Unassembled WGS sequence"/>
</dbReference>
<dbReference type="AlphaFoldDB" id="A0A9N8S199"/>
<dbReference type="InterPro" id="IPR023198">
    <property type="entry name" value="PGP-like_dom2"/>
</dbReference>
<dbReference type="Gene3D" id="3.40.50.1000">
    <property type="entry name" value="HAD superfamily/HAD-like"/>
    <property type="match status" value="1"/>
</dbReference>
<keyword evidence="2" id="KW-1185">Reference proteome</keyword>
<dbReference type="SUPFAM" id="SSF56784">
    <property type="entry name" value="HAD-like"/>
    <property type="match status" value="1"/>
</dbReference>
<name>A0A9N8S199_9BURK</name>
<comment type="caution">
    <text evidence="1">The sequence shown here is derived from an EMBL/GenBank/DDBJ whole genome shotgun (WGS) entry which is preliminary data.</text>
</comment>
<gene>
    <name evidence="1" type="ORF">LMG31841_05076</name>
</gene>
<dbReference type="InterPro" id="IPR023214">
    <property type="entry name" value="HAD_sf"/>
</dbReference>
<accession>A0A9N8S199</accession>
<protein>
    <recommendedName>
        <fullName evidence="3">Haloacid dehalogenase</fullName>
    </recommendedName>
</protein>
<reference evidence="1" key="1">
    <citation type="submission" date="2021-04" db="EMBL/GenBank/DDBJ databases">
        <authorList>
            <person name="Vanwijnsberghe S."/>
        </authorList>
    </citation>
    <scope>NUCLEOTIDE SEQUENCE</scope>
    <source>
        <strain evidence="1">LMG 31841</strain>
    </source>
</reference>
<proteinExistence type="predicted"/>
<evidence type="ECO:0000313" key="1">
    <source>
        <dbReference type="EMBL" id="CAG4921330.1"/>
    </source>
</evidence>
<sequence>MTIEAIVMRLDAALERFEAAPVSKESVDQRSAIARLLHSAEVEGYRLGLVTALPAERLHAVLEEQFGAACLDYFSAVVSGDQPFSNGTRLHPYDVALRTLGVPCECAVACASSEPERSEAERFGIPTCVHLEDMSYTVTASRPTRRLAWFARDSKAALATMNARCGA</sequence>
<dbReference type="Gene3D" id="1.10.150.240">
    <property type="entry name" value="Putative phosphatase, domain 2"/>
    <property type="match status" value="1"/>
</dbReference>
<evidence type="ECO:0000313" key="2">
    <source>
        <dbReference type="Proteomes" id="UP000789704"/>
    </source>
</evidence>
<dbReference type="EMBL" id="CAJQZC010000012">
    <property type="protein sequence ID" value="CAG4921330.1"/>
    <property type="molecule type" value="Genomic_DNA"/>
</dbReference>